<comment type="caution">
    <text evidence="2">The sequence shown here is derived from an EMBL/GenBank/DDBJ whole genome shotgun (WGS) entry which is preliminary data.</text>
</comment>
<evidence type="ECO:0000313" key="3">
    <source>
        <dbReference type="Proteomes" id="UP001165122"/>
    </source>
</evidence>
<gene>
    <name evidence="2" type="ORF">TrLO_g12453</name>
</gene>
<dbReference type="PANTHER" id="PTHR21286">
    <property type="entry name" value="NUCLEAR PORE COMPLEX PROTEIN NUP160"/>
    <property type="match status" value="1"/>
</dbReference>
<keyword evidence="3" id="KW-1185">Reference proteome</keyword>
<dbReference type="GO" id="GO:0017056">
    <property type="term" value="F:structural constituent of nuclear pore"/>
    <property type="evidence" value="ECO:0007669"/>
    <property type="project" value="TreeGrafter"/>
</dbReference>
<evidence type="ECO:0000256" key="1">
    <source>
        <dbReference type="SAM" id="MobiDB-lite"/>
    </source>
</evidence>
<evidence type="ECO:0000313" key="2">
    <source>
        <dbReference type="EMBL" id="GMH66086.1"/>
    </source>
</evidence>
<dbReference type="Proteomes" id="UP001165122">
    <property type="component" value="Unassembled WGS sequence"/>
</dbReference>
<accession>A0A9W7A9I4</accession>
<dbReference type="OrthoDB" id="39472at2759"/>
<name>A0A9W7A9I4_9STRA</name>
<dbReference type="EMBL" id="BRXW01000557">
    <property type="protein sequence ID" value="GMH66086.1"/>
    <property type="molecule type" value="Genomic_DNA"/>
</dbReference>
<dbReference type="GO" id="GO:0005643">
    <property type="term" value="C:nuclear pore"/>
    <property type="evidence" value="ECO:0007669"/>
    <property type="project" value="UniProtKB-ARBA"/>
</dbReference>
<dbReference type="PANTHER" id="PTHR21286:SF0">
    <property type="entry name" value="NUCLEAR PORE COMPLEX PROTEIN NUP160"/>
    <property type="match status" value="1"/>
</dbReference>
<feature type="compositionally biased region" description="Low complexity" evidence="1">
    <location>
        <begin position="29"/>
        <end position="41"/>
    </location>
</feature>
<protein>
    <submittedName>
        <fullName evidence="2">Uncharacterized protein</fullName>
    </submittedName>
</protein>
<feature type="region of interest" description="Disordered" evidence="1">
    <location>
        <begin position="14"/>
        <end position="41"/>
    </location>
</feature>
<reference evidence="3" key="1">
    <citation type="journal article" date="2023" name="Commun. Biol.">
        <title>Genome analysis of Parmales, the sister group of diatoms, reveals the evolutionary specialization of diatoms from phago-mixotrophs to photoautotrophs.</title>
        <authorList>
            <person name="Ban H."/>
            <person name="Sato S."/>
            <person name="Yoshikawa S."/>
            <person name="Yamada K."/>
            <person name="Nakamura Y."/>
            <person name="Ichinomiya M."/>
            <person name="Sato N."/>
            <person name="Blanc-Mathieu R."/>
            <person name="Endo H."/>
            <person name="Kuwata A."/>
            <person name="Ogata H."/>
        </authorList>
    </citation>
    <scope>NUCLEOTIDE SEQUENCE [LARGE SCALE GENOMIC DNA]</scope>
    <source>
        <strain evidence="3">NIES 3700</strain>
    </source>
</reference>
<proteinExistence type="predicted"/>
<dbReference type="AlphaFoldDB" id="A0A9W7A9I4"/>
<dbReference type="InterPro" id="IPR021717">
    <property type="entry name" value="Nucleoporin_Nup160"/>
</dbReference>
<sequence length="1135" mass="127156">MEIILDPLPPPLHHYRLTSPPSTRPPVSPSSTLLSTSLTSSPPLPLPPTLVPLPGTNSKAHICYASDGSLESSFILIDEISYEMGDVTSWNGVEYTQPFLIVEGHYDPSTSTLKAITKNLLHLTLNTSTSNLTIHCLYGSPIPPPYNTPTFSPISCYSPTGVLYYSHPTSKIHCFNSDTSSVTTLLGDSGLIGSIFSSLIGSSSDSSSLKIIDLTHSSKSLYCLTADGRVHQFMNGVLKKLEIDLPEIEEWNMYAGNIITQGILQSSTSQDIVYCGVPCFDESKLYLFGDDVTSEVVNIPGSSFSVKNNREVLILNSEEELYVYTEDGEVKKVECLKSSFENVREDNILKSIKPMINLSRIMSEITGYRDSTRERNWNEILRRIESEQIMGSPTSNIYRSLAVGGRGEKGEVGLREVAKGVEREFKVLCLDEGLGRKSCLTTILNVKNEKVKYVDTVLNLVEGVIWDDIFFIVEDSCRSIISNPEVNKDLKTFVEEYSSDFATYFKNFNNGMEEEISTYHRWCSKYSELKYYLKGYILLHATLNLGLNVDDELLSSVHKTIITLLGQCYILSQPEKNLEVKAARVLGEDKICREVEEVRVEKGVENKWSRWCDFFREEREVKKFWREWEKLPEADANGNEVQVLARGVMEMCKVKTYVTNSDGTPRSVVQSICAIEASQLITSKSNWSSLPQAPSIISSLIELECNLSLLNALSTSDQNNSQIISRCDRIITICCESNFQNGSTVAQVHSLKFASLLKHQDWERAHSVCMDVRNVDFERRKSMMRRLAIKMVESGNLESLCSSIPLIVMTGSEDSEACDTLTLMVTALTGQGYGDEAATLAGSKGEWRVAAVCAKSDEGKVACLSMVKEGEKQWIVKEGGEERGERFRTMKDIVKESMGGEKWGEWKEEGKWREAEDYGRIVYGDDAVRFGEFLNEVAKEVVKQALDAEVGVKDEWQFLERLVKTYGDKTNNLALNVASEILDLEDGRGDLPLWLTSLLTKSSSNSLFATLVKSNSESCDENAPGLLRLYVEHGLYTDAMRLVIECLGDKETRINEALDMDMKKLQIMVPYNVIDTLFELADETLMGGLGFGLMADSDKEDLRRYRDMAEESLRGHFEVLKVVAENENANRAKHR</sequence>
<organism evidence="2 3">
    <name type="scientific">Triparma laevis f. longispina</name>
    <dbReference type="NCBI Taxonomy" id="1714387"/>
    <lineage>
        <taxon>Eukaryota</taxon>
        <taxon>Sar</taxon>
        <taxon>Stramenopiles</taxon>
        <taxon>Ochrophyta</taxon>
        <taxon>Bolidophyceae</taxon>
        <taxon>Parmales</taxon>
        <taxon>Triparmaceae</taxon>
        <taxon>Triparma</taxon>
    </lineage>
</organism>